<reference evidence="2" key="1">
    <citation type="submission" date="2023-04" db="EMBL/GenBank/DDBJ databases">
        <title>Chromosome-level genome of Chaenocephalus aceratus.</title>
        <authorList>
            <person name="Park H."/>
        </authorList>
    </citation>
    <scope>NUCLEOTIDE SEQUENCE</scope>
    <source>
        <strain evidence="2">DE</strain>
        <tissue evidence="2">Muscle</tissue>
    </source>
</reference>
<feature type="region of interest" description="Disordered" evidence="1">
    <location>
        <begin position="78"/>
        <end position="100"/>
    </location>
</feature>
<dbReference type="Proteomes" id="UP001228049">
    <property type="component" value="Unassembled WGS sequence"/>
</dbReference>
<evidence type="ECO:0000313" key="3">
    <source>
        <dbReference type="Proteomes" id="UP001228049"/>
    </source>
</evidence>
<feature type="compositionally biased region" description="Basic residues" evidence="1">
    <location>
        <begin position="91"/>
        <end position="100"/>
    </location>
</feature>
<feature type="region of interest" description="Disordered" evidence="1">
    <location>
        <begin position="1"/>
        <end position="55"/>
    </location>
</feature>
<feature type="compositionally biased region" description="Basic and acidic residues" evidence="1">
    <location>
        <begin position="1"/>
        <end position="20"/>
    </location>
</feature>
<evidence type="ECO:0000256" key="1">
    <source>
        <dbReference type="SAM" id="MobiDB-lite"/>
    </source>
</evidence>
<dbReference type="AlphaFoldDB" id="A0AAD9CNQ1"/>
<protein>
    <submittedName>
        <fullName evidence="2">Vacuolar membrane-associated protein IML1</fullName>
    </submittedName>
</protein>
<evidence type="ECO:0000313" key="2">
    <source>
        <dbReference type="EMBL" id="KAK1905442.1"/>
    </source>
</evidence>
<name>A0AAD9CNQ1_DISEL</name>
<organism evidence="2 3">
    <name type="scientific">Dissostichus eleginoides</name>
    <name type="common">Patagonian toothfish</name>
    <name type="synonym">Dissostichus amissus</name>
    <dbReference type="NCBI Taxonomy" id="100907"/>
    <lineage>
        <taxon>Eukaryota</taxon>
        <taxon>Metazoa</taxon>
        <taxon>Chordata</taxon>
        <taxon>Craniata</taxon>
        <taxon>Vertebrata</taxon>
        <taxon>Euteleostomi</taxon>
        <taxon>Actinopterygii</taxon>
        <taxon>Neopterygii</taxon>
        <taxon>Teleostei</taxon>
        <taxon>Neoteleostei</taxon>
        <taxon>Acanthomorphata</taxon>
        <taxon>Eupercaria</taxon>
        <taxon>Perciformes</taxon>
        <taxon>Notothenioidei</taxon>
        <taxon>Nototheniidae</taxon>
        <taxon>Dissostichus</taxon>
    </lineage>
</organism>
<proteinExistence type="predicted"/>
<dbReference type="EMBL" id="JASDAP010000003">
    <property type="protein sequence ID" value="KAK1905442.1"/>
    <property type="molecule type" value="Genomic_DNA"/>
</dbReference>
<comment type="caution">
    <text evidence="2">The sequence shown here is derived from an EMBL/GenBank/DDBJ whole genome shotgun (WGS) entry which is preliminary data.</text>
</comment>
<keyword evidence="3" id="KW-1185">Reference proteome</keyword>
<sequence length="100" mass="11356">MCLRFEPHTSGEEVRKHGDEDISEEDGGGEDGRDIHPDSGTGSSSGSRRKELRQRRRLQRCFGDLELRVLTEEDAHLIPRGWRGGGGSQDRRRRREVMGV</sequence>
<accession>A0AAD9CNQ1</accession>
<gene>
    <name evidence="2" type="ORF">KUDE01_012624</name>
</gene>